<dbReference type="Proteomes" id="UP000076420">
    <property type="component" value="Unassembled WGS sequence"/>
</dbReference>
<sequence length="139" mass="15348">MKCLDWTEVRHKCLEETTLEGKEIKNTIVITFSFQVVFTAFNALQNLHSSLHDEESLGLICLSIIYFTAVISSVFSPTIIGFLGAKTVLVAFFLAHSVYVLANFYPAFATMVPAAVALGAFNGPAWTSQVCQLCVRWCC</sequence>
<dbReference type="SUPFAM" id="SSF103473">
    <property type="entry name" value="MFS general substrate transporter"/>
    <property type="match status" value="1"/>
</dbReference>
<dbReference type="VEuPathDB" id="VectorBase:BGLAX_046017"/>
<keyword evidence="2" id="KW-0472">Membrane</keyword>
<organism evidence="3 4">
    <name type="scientific">Biomphalaria glabrata</name>
    <name type="common">Bloodfluke planorb</name>
    <name type="synonym">Freshwater snail</name>
    <dbReference type="NCBI Taxonomy" id="6526"/>
    <lineage>
        <taxon>Eukaryota</taxon>
        <taxon>Metazoa</taxon>
        <taxon>Spiralia</taxon>
        <taxon>Lophotrochozoa</taxon>
        <taxon>Mollusca</taxon>
        <taxon>Gastropoda</taxon>
        <taxon>Heterobranchia</taxon>
        <taxon>Euthyneura</taxon>
        <taxon>Panpulmonata</taxon>
        <taxon>Hygrophila</taxon>
        <taxon>Lymnaeoidea</taxon>
        <taxon>Planorbidae</taxon>
        <taxon>Biomphalaria</taxon>
    </lineage>
</organism>
<proteinExistence type="inferred from homology"/>
<name>A0A2C9JNC1_BIOGL</name>
<dbReference type="PANTHER" id="PTHR19444:SF13">
    <property type="entry name" value="PROTEIN UNC-93 HOMOLOG A"/>
    <property type="match status" value="1"/>
</dbReference>
<reference evidence="3" key="1">
    <citation type="submission" date="2020-05" db="UniProtKB">
        <authorList>
            <consortium name="EnsemblMetazoa"/>
        </authorList>
    </citation>
    <scope>IDENTIFICATION</scope>
    <source>
        <strain evidence="3">BB02</strain>
    </source>
</reference>
<keyword evidence="2" id="KW-1133">Transmembrane helix</keyword>
<protein>
    <recommendedName>
        <fullName evidence="5">Major facilitator superfamily (MFS) profile domain-containing protein</fullName>
    </recommendedName>
</protein>
<dbReference type="EnsemblMetazoa" id="BGLB005222-RB">
    <property type="protein sequence ID" value="BGLB005222-PB"/>
    <property type="gene ID" value="BGLB005222"/>
</dbReference>
<dbReference type="KEGG" id="bgt:106061027"/>
<dbReference type="OrthoDB" id="78663at2759"/>
<accession>A0A2C9JNC1</accession>
<dbReference type="VEuPathDB" id="VectorBase:BGLB005222"/>
<evidence type="ECO:0000256" key="2">
    <source>
        <dbReference type="SAM" id="Phobius"/>
    </source>
</evidence>
<feature type="transmembrane region" description="Helical" evidence="2">
    <location>
        <begin position="56"/>
        <end position="75"/>
    </location>
</feature>
<gene>
    <name evidence="3" type="primary">106061027</name>
</gene>
<evidence type="ECO:0000313" key="4">
    <source>
        <dbReference type="Proteomes" id="UP000076420"/>
    </source>
</evidence>
<comment type="similarity">
    <text evidence="1">Belongs to the unc-93 family.</text>
</comment>
<dbReference type="InterPro" id="IPR036259">
    <property type="entry name" value="MFS_trans_sf"/>
</dbReference>
<keyword evidence="2" id="KW-0812">Transmembrane</keyword>
<feature type="transmembrane region" description="Helical" evidence="2">
    <location>
        <begin position="24"/>
        <end position="44"/>
    </location>
</feature>
<dbReference type="PANTHER" id="PTHR19444">
    <property type="entry name" value="UNC-93 RELATED"/>
    <property type="match status" value="1"/>
</dbReference>
<dbReference type="InterPro" id="IPR051951">
    <property type="entry name" value="UNC-93_regulatory"/>
</dbReference>
<evidence type="ECO:0000256" key="1">
    <source>
        <dbReference type="ARBA" id="ARBA00009172"/>
    </source>
</evidence>
<dbReference type="AlphaFoldDB" id="A0A2C9JNC1"/>
<evidence type="ECO:0008006" key="5">
    <source>
        <dbReference type="Google" id="ProtNLM"/>
    </source>
</evidence>
<evidence type="ECO:0000313" key="3">
    <source>
        <dbReference type="EnsemblMetazoa" id="BGLB005222-PB"/>
    </source>
</evidence>